<gene>
    <name evidence="6" type="ORF">BET03_12940</name>
</gene>
<dbReference type="GO" id="GO:0007165">
    <property type="term" value="P:signal transduction"/>
    <property type="evidence" value="ECO:0007669"/>
    <property type="project" value="UniProtKB-KW"/>
</dbReference>
<keyword evidence="4" id="KW-0472">Membrane</keyword>
<dbReference type="SUPFAM" id="SSF58104">
    <property type="entry name" value="Methyl-accepting chemotaxis protein (MCP) signaling domain"/>
    <property type="match status" value="1"/>
</dbReference>
<protein>
    <submittedName>
        <fullName evidence="6">Chemotaxis protein</fullName>
    </submittedName>
</protein>
<dbReference type="GO" id="GO:0016020">
    <property type="term" value="C:membrane"/>
    <property type="evidence" value="ECO:0007669"/>
    <property type="project" value="InterPro"/>
</dbReference>
<evidence type="ECO:0000313" key="7">
    <source>
        <dbReference type="Proteomes" id="UP000284177"/>
    </source>
</evidence>
<dbReference type="Proteomes" id="UP000284177">
    <property type="component" value="Unassembled WGS sequence"/>
</dbReference>
<dbReference type="InterPro" id="IPR004089">
    <property type="entry name" value="MCPsignal_dom"/>
</dbReference>
<sequence length="600" mass="68103">MKGTIVSTWIKTARKLYDDNLVDEAMESVGLNPNRIFKPIEDIGDSYPLNMMKYIADKQGKSNYEVWKEIGRDNIFTFSKDYPAFFKHDNLYSFLKSMYDVHVVVTKKIKGAKPPILRVKAIDKYTAEMTYKSSRGMFGYFHGLLEGAAKYYNEEIKIHTIEKTDDFTKIHIKFENEISYQKTYKINKLFSLGFMKSLELKIATASLIFIGIPYLLFSNVVNNNILTGITIGLTFIIPYLVSKLLFMPKKSIITHLEHLIDKNYAEEMKISTGDFFEEINNLILNYKSTVKSDFVGFKGMTDELTVFTDKFNEIANNMRDTSKEIAGVVEQVAEGAVNQAEETESSAYLLNNNINTLNQIVEKENESKDDLQGSVSRLEDGQKELRNTSKNLQEIMVEFSKVKENGLKLQNRAKDVTKIVEAVEAISDQTNLLALNASIEAARAGELGRGFAVVAQEIRELAEESKESVNNINNNLISFIEEINKLVEQIENQYSVLEQENQKLSDVADMSQNIVTSIQNVSNSLIEMINKLTNETESINSVSSNIESLAAIAEENSASSEEVSSNVTTYTNEIEKMTENIKEFRKMAEEFGKDLDRYKI</sequence>
<accession>A0A419T1K9</accession>
<evidence type="ECO:0000313" key="6">
    <source>
        <dbReference type="EMBL" id="RKD31333.1"/>
    </source>
</evidence>
<feature type="coiled-coil region" evidence="3">
    <location>
        <begin position="567"/>
        <end position="594"/>
    </location>
</feature>
<keyword evidence="7" id="KW-1185">Reference proteome</keyword>
<dbReference type="InterPro" id="IPR011644">
    <property type="entry name" value="Heme_NO-bd"/>
</dbReference>
<keyword evidence="4" id="KW-1133">Transmembrane helix</keyword>
<evidence type="ECO:0000259" key="5">
    <source>
        <dbReference type="PROSITE" id="PS50111"/>
    </source>
</evidence>
<dbReference type="PANTHER" id="PTHR32089">
    <property type="entry name" value="METHYL-ACCEPTING CHEMOTAXIS PROTEIN MCPB"/>
    <property type="match status" value="1"/>
</dbReference>
<dbReference type="Pfam" id="PF07700">
    <property type="entry name" value="HNOB"/>
    <property type="match status" value="1"/>
</dbReference>
<evidence type="ECO:0000256" key="4">
    <source>
        <dbReference type="SAM" id="Phobius"/>
    </source>
</evidence>
<dbReference type="RefSeq" id="WP_120169521.1">
    <property type="nucleotide sequence ID" value="NZ_MCIB01000022.1"/>
</dbReference>
<dbReference type="SUPFAM" id="SSF111126">
    <property type="entry name" value="Ligand-binding domain in the NO signalling and Golgi transport"/>
    <property type="match status" value="1"/>
</dbReference>
<dbReference type="EMBL" id="MCIB01000022">
    <property type="protein sequence ID" value="RKD31333.1"/>
    <property type="molecule type" value="Genomic_DNA"/>
</dbReference>
<dbReference type="Gene3D" id="3.90.1520.10">
    <property type="entry name" value="H-NOX domain"/>
    <property type="match status" value="1"/>
</dbReference>
<organism evidence="6 7">
    <name type="scientific">Thermohalobacter berrensis</name>
    <dbReference type="NCBI Taxonomy" id="99594"/>
    <lineage>
        <taxon>Bacteria</taxon>
        <taxon>Bacillati</taxon>
        <taxon>Bacillota</taxon>
        <taxon>Tissierellia</taxon>
        <taxon>Tissierellales</taxon>
        <taxon>Thermohalobacteraceae</taxon>
        <taxon>Thermohalobacter</taxon>
    </lineage>
</organism>
<evidence type="ECO:0000256" key="2">
    <source>
        <dbReference type="PROSITE-ProRule" id="PRU00284"/>
    </source>
</evidence>
<reference evidence="6 7" key="1">
    <citation type="submission" date="2016-08" db="EMBL/GenBank/DDBJ databases">
        <title>Novel Firmicutes and Novel Genomes.</title>
        <authorList>
            <person name="Poppleton D.I."/>
            <person name="Gribaldo S."/>
        </authorList>
    </citation>
    <scope>NUCLEOTIDE SEQUENCE [LARGE SCALE GENOMIC DNA]</scope>
    <source>
        <strain evidence="6 7">CTT3</strain>
    </source>
</reference>
<dbReference type="PROSITE" id="PS50111">
    <property type="entry name" value="CHEMOTAXIS_TRANSDUC_2"/>
    <property type="match status" value="1"/>
</dbReference>
<keyword evidence="4" id="KW-0812">Transmembrane</keyword>
<keyword evidence="1 2" id="KW-0807">Transducer</keyword>
<evidence type="ECO:0000256" key="1">
    <source>
        <dbReference type="ARBA" id="ARBA00023224"/>
    </source>
</evidence>
<dbReference type="PANTHER" id="PTHR32089:SF112">
    <property type="entry name" value="LYSOZYME-LIKE PROTEIN-RELATED"/>
    <property type="match status" value="1"/>
</dbReference>
<keyword evidence="3" id="KW-0175">Coiled coil</keyword>
<dbReference type="GO" id="GO:0020037">
    <property type="term" value="F:heme binding"/>
    <property type="evidence" value="ECO:0007669"/>
    <property type="project" value="InterPro"/>
</dbReference>
<feature type="transmembrane region" description="Helical" evidence="4">
    <location>
        <begin position="223"/>
        <end position="241"/>
    </location>
</feature>
<feature type="domain" description="Methyl-accepting transducer" evidence="5">
    <location>
        <begin position="314"/>
        <end position="564"/>
    </location>
</feature>
<dbReference type="OrthoDB" id="1660488at2"/>
<dbReference type="SMART" id="SM00283">
    <property type="entry name" value="MA"/>
    <property type="match status" value="1"/>
</dbReference>
<proteinExistence type="predicted"/>
<dbReference type="AlphaFoldDB" id="A0A419T1K9"/>
<dbReference type="InterPro" id="IPR038158">
    <property type="entry name" value="H-NOX_domain_sf"/>
</dbReference>
<evidence type="ECO:0000256" key="3">
    <source>
        <dbReference type="SAM" id="Coils"/>
    </source>
</evidence>
<dbReference type="Gene3D" id="1.10.287.950">
    <property type="entry name" value="Methyl-accepting chemotaxis protein"/>
    <property type="match status" value="1"/>
</dbReference>
<feature type="transmembrane region" description="Helical" evidence="4">
    <location>
        <begin position="198"/>
        <end position="217"/>
    </location>
</feature>
<dbReference type="InterPro" id="IPR024096">
    <property type="entry name" value="NO_sig/Golgi_transp_ligand-bd"/>
</dbReference>
<dbReference type="Pfam" id="PF00015">
    <property type="entry name" value="MCPsignal"/>
    <property type="match status" value="1"/>
</dbReference>
<feature type="coiled-coil region" evidence="3">
    <location>
        <begin position="455"/>
        <end position="507"/>
    </location>
</feature>
<comment type="caution">
    <text evidence="6">The sequence shown here is derived from an EMBL/GenBank/DDBJ whole genome shotgun (WGS) entry which is preliminary data.</text>
</comment>
<name>A0A419T1K9_9FIRM</name>